<sequence length="299" mass="30799">MNSRLASLSRYPLVLSALFALAACTKTETAAPADTAAPATADAATATPADGAPAAPAAPEAPAIQPAAVATPPAGPAPVVGADYDEIPAGQPYEPVAGKIEVAEIFSYTCPHCAQFEPQVLDWRAKQTADVKFTPIAGPFGANPVPFAKAFYTAQTLGLLEKSHEAMFRAVHIDQSLSYQSVTDEQFGQFYAKFGAKPQDFIGTMNSFAINAKLKRAEQFMQRSGVSSSPSLVVNGKYLVKGKSFEDMLRITDHLVARERAASQGAAPAAAPAEAPAGAAAPATTPAPTAAAPAPASKG</sequence>
<evidence type="ECO:0000256" key="3">
    <source>
        <dbReference type="SAM" id="MobiDB-lite"/>
    </source>
</evidence>
<evidence type="ECO:0000256" key="1">
    <source>
        <dbReference type="ARBA" id="ARBA00022729"/>
    </source>
</evidence>
<dbReference type="RefSeq" id="WP_082648024.1">
    <property type="nucleotide sequence ID" value="NZ_CP011129.1"/>
</dbReference>
<dbReference type="GO" id="GO:0015036">
    <property type="term" value="F:disulfide oxidoreductase activity"/>
    <property type="evidence" value="ECO:0007669"/>
    <property type="project" value="UniProtKB-ARBA"/>
</dbReference>
<gene>
    <name evidence="6" type="ORF">LA76x_4562</name>
</gene>
<evidence type="ECO:0000313" key="7">
    <source>
        <dbReference type="Proteomes" id="UP000060787"/>
    </source>
</evidence>
<protein>
    <submittedName>
        <fullName evidence="6">Disulfide oxidoreductase domain protein</fullName>
    </submittedName>
</protein>
<dbReference type="STRING" id="84531.LA76x_4562"/>
<dbReference type="Proteomes" id="UP000060787">
    <property type="component" value="Chromosome"/>
</dbReference>
<dbReference type="eggNOG" id="COG1651">
    <property type="taxonomic scope" value="Bacteria"/>
</dbReference>
<keyword evidence="7" id="KW-1185">Reference proteome</keyword>
<dbReference type="InterPro" id="IPR017937">
    <property type="entry name" value="Thioredoxin_CS"/>
</dbReference>
<accession>A0A0S2FGK6</accession>
<dbReference type="InterPro" id="IPR036249">
    <property type="entry name" value="Thioredoxin-like_sf"/>
</dbReference>
<keyword evidence="2" id="KW-0676">Redox-active center</keyword>
<dbReference type="PROSITE" id="PS00194">
    <property type="entry name" value="THIOREDOXIN_1"/>
    <property type="match status" value="1"/>
</dbReference>
<feature type="domain" description="Thioredoxin" evidence="5">
    <location>
        <begin position="71"/>
        <end position="219"/>
    </location>
</feature>
<dbReference type="KEGG" id="lab:LA76x_4562"/>
<evidence type="ECO:0000313" key="6">
    <source>
        <dbReference type="EMBL" id="ALN82670.1"/>
    </source>
</evidence>
<dbReference type="PROSITE" id="PS51257">
    <property type="entry name" value="PROKAR_LIPOPROTEIN"/>
    <property type="match status" value="1"/>
</dbReference>
<dbReference type="CDD" id="cd03019">
    <property type="entry name" value="DsbA_DsbA"/>
    <property type="match status" value="1"/>
</dbReference>
<feature type="region of interest" description="Disordered" evidence="3">
    <location>
        <begin position="31"/>
        <end position="62"/>
    </location>
</feature>
<dbReference type="PANTHER" id="PTHR35891:SF2">
    <property type="entry name" value="THIOL:DISULFIDE INTERCHANGE PROTEIN DSBA"/>
    <property type="match status" value="1"/>
</dbReference>
<reference evidence="6 7" key="1">
    <citation type="journal article" date="2015" name="BMC Genomics">
        <title>Comparative genomics and metabolic profiling of the genus Lysobacter.</title>
        <authorList>
            <person name="de Bruijn I."/>
            <person name="Cheng X."/>
            <person name="de Jager V."/>
            <person name="Exposito R.G."/>
            <person name="Watrous J."/>
            <person name="Patel N."/>
            <person name="Postma J."/>
            <person name="Dorrestein P.C."/>
            <person name="Kobayashi D."/>
            <person name="Raaijmakers J.M."/>
        </authorList>
    </citation>
    <scope>NUCLEOTIDE SEQUENCE [LARGE SCALE GENOMIC DNA]</scope>
    <source>
        <strain evidence="6 7">76</strain>
    </source>
</reference>
<dbReference type="InterPro" id="IPR050824">
    <property type="entry name" value="Thiol_disulfide_DsbA"/>
</dbReference>
<dbReference type="Pfam" id="PF13462">
    <property type="entry name" value="Thioredoxin_4"/>
    <property type="match status" value="1"/>
</dbReference>
<evidence type="ECO:0000256" key="4">
    <source>
        <dbReference type="SAM" id="SignalP"/>
    </source>
</evidence>
<feature type="signal peptide" evidence="4">
    <location>
        <begin position="1"/>
        <end position="22"/>
    </location>
</feature>
<name>A0A0S2FGK6_LYSAN</name>
<proteinExistence type="predicted"/>
<dbReference type="InterPro" id="IPR013766">
    <property type="entry name" value="Thioredoxin_domain"/>
</dbReference>
<dbReference type="AlphaFoldDB" id="A0A0S2FGK6"/>
<dbReference type="InterPro" id="IPR023205">
    <property type="entry name" value="DsbA/DsbL"/>
</dbReference>
<dbReference type="PROSITE" id="PS51352">
    <property type="entry name" value="THIOREDOXIN_2"/>
    <property type="match status" value="1"/>
</dbReference>
<feature type="chain" id="PRO_5006597087" evidence="4">
    <location>
        <begin position="23"/>
        <end position="299"/>
    </location>
</feature>
<keyword evidence="1 4" id="KW-0732">Signal</keyword>
<dbReference type="PANTHER" id="PTHR35891">
    <property type="entry name" value="THIOL:DISULFIDE INTERCHANGE PROTEIN DSBA"/>
    <property type="match status" value="1"/>
</dbReference>
<dbReference type="SUPFAM" id="SSF52833">
    <property type="entry name" value="Thioredoxin-like"/>
    <property type="match status" value="1"/>
</dbReference>
<dbReference type="PATRIC" id="fig|84531.8.peg.4561"/>
<organism evidence="6 7">
    <name type="scientific">Lysobacter antibioticus</name>
    <dbReference type="NCBI Taxonomy" id="84531"/>
    <lineage>
        <taxon>Bacteria</taxon>
        <taxon>Pseudomonadati</taxon>
        <taxon>Pseudomonadota</taxon>
        <taxon>Gammaproteobacteria</taxon>
        <taxon>Lysobacterales</taxon>
        <taxon>Lysobacteraceae</taxon>
        <taxon>Lysobacter</taxon>
    </lineage>
</organism>
<dbReference type="Gene3D" id="3.40.30.10">
    <property type="entry name" value="Glutaredoxin"/>
    <property type="match status" value="1"/>
</dbReference>
<evidence type="ECO:0000256" key="2">
    <source>
        <dbReference type="ARBA" id="ARBA00023284"/>
    </source>
</evidence>
<evidence type="ECO:0000259" key="5">
    <source>
        <dbReference type="PROSITE" id="PS51352"/>
    </source>
</evidence>
<dbReference type="InterPro" id="IPR012336">
    <property type="entry name" value="Thioredoxin-like_fold"/>
</dbReference>
<feature type="region of interest" description="Disordered" evidence="3">
    <location>
        <begin position="263"/>
        <end position="299"/>
    </location>
</feature>
<dbReference type="EMBL" id="CP011129">
    <property type="protein sequence ID" value="ALN82670.1"/>
    <property type="molecule type" value="Genomic_DNA"/>
</dbReference>